<sequence length="61" mass="7146">MCVEFWKVDKKVSGSWAQMSENLPYTEPDPKDVSRRYFSNHEAATEFAKSLNDQGYHTKIF</sequence>
<proteinExistence type="predicted"/>
<reference evidence="1" key="1">
    <citation type="submission" date="2018-05" db="EMBL/GenBank/DDBJ databases">
        <authorList>
            <person name="Lanie J.A."/>
            <person name="Ng W.-L."/>
            <person name="Kazmierczak K.M."/>
            <person name="Andrzejewski T.M."/>
            <person name="Davidsen T.M."/>
            <person name="Wayne K.J."/>
            <person name="Tettelin H."/>
            <person name="Glass J.I."/>
            <person name="Rusch D."/>
            <person name="Podicherti R."/>
            <person name="Tsui H.-C.T."/>
            <person name="Winkler M.E."/>
        </authorList>
    </citation>
    <scope>NUCLEOTIDE SEQUENCE</scope>
</reference>
<dbReference type="EMBL" id="UINC01116912">
    <property type="protein sequence ID" value="SVC88974.1"/>
    <property type="molecule type" value="Genomic_DNA"/>
</dbReference>
<name>A0A382QTZ1_9ZZZZ</name>
<evidence type="ECO:0000313" key="1">
    <source>
        <dbReference type="EMBL" id="SVC88974.1"/>
    </source>
</evidence>
<dbReference type="AlphaFoldDB" id="A0A382QTZ1"/>
<gene>
    <name evidence="1" type="ORF">METZ01_LOCUS341828</name>
</gene>
<protein>
    <submittedName>
        <fullName evidence="1">Uncharacterized protein</fullName>
    </submittedName>
</protein>
<accession>A0A382QTZ1</accession>
<organism evidence="1">
    <name type="scientific">marine metagenome</name>
    <dbReference type="NCBI Taxonomy" id="408172"/>
    <lineage>
        <taxon>unclassified sequences</taxon>
        <taxon>metagenomes</taxon>
        <taxon>ecological metagenomes</taxon>
    </lineage>
</organism>